<dbReference type="Pfam" id="PF07963">
    <property type="entry name" value="N_methyl"/>
    <property type="match status" value="1"/>
</dbReference>
<dbReference type="eggNOG" id="COG4967">
    <property type="taxonomic scope" value="Bacteria"/>
</dbReference>
<keyword evidence="1" id="KW-0812">Transmembrane</keyword>
<dbReference type="InterPro" id="IPR012902">
    <property type="entry name" value="N_methyl_site"/>
</dbReference>
<dbReference type="HOGENOM" id="CLU_1794160_0_0_6"/>
<dbReference type="SUPFAM" id="SSF54523">
    <property type="entry name" value="Pili subunits"/>
    <property type="match status" value="1"/>
</dbReference>
<dbReference type="EMBL" id="DS999411">
    <property type="protein sequence ID" value="EED36547.1"/>
    <property type="molecule type" value="Genomic_DNA"/>
</dbReference>
<keyword evidence="3" id="KW-1185">Reference proteome</keyword>
<reference evidence="3" key="1">
    <citation type="journal article" date="2013" name="BMC Microbiol.">
        <title>Taxonomy and evolution of bacteriochlorophyll a-containing members of the OM60/NOR5 clade of marine gammaproteobacteria: description of Luminiphilus syltensis gen. nov., sp. nov., reclassification of Haliea rubra as Pseudohaliea rubra gen. nov., comb. nov., and emendation of Chromatocurvus halotolerans.</title>
        <authorList>
            <person name="Spring S."/>
            <person name="Riedel T."/>
            <person name="Sproer C."/>
            <person name="Yan S."/>
            <person name="Harder J."/>
            <person name="Fuchs B.M."/>
        </authorList>
    </citation>
    <scope>NUCLEOTIDE SEQUENCE [LARGE SCALE GENOMIC DNA]</scope>
    <source>
        <strain evidence="3">NOR51-B</strain>
    </source>
</reference>
<feature type="transmembrane region" description="Helical" evidence="1">
    <location>
        <begin position="12"/>
        <end position="33"/>
    </location>
</feature>
<dbReference type="NCBIfam" id="TIGR02532">
    <property type="entry name" value="IV_pilin_GFxxxE"/>
    <property type="match status" value="1"/>
</dbReference>
<dbReference type="InterPro" id="IPR013362">
    <property type="entry name" value="Pilus_4_PilV"/>
</dbReference>
<dbReference type="AlphaFoldDB" id="B8KUV5"/>
<evidence type="ECO:0000313" key="3">
    <source>
        <dbReference type="Proteomes" id="UP000004699"/>
    </source>
</evidence>
<evidence type="ECO:0000256" key="1">
    <source>
        <dbReference type="SAM" id="Phobius"/>
    </source>
</evidence>
<organism evidence="2 3">
    <name type="scientific">Luminiphilus syltensis NOR5-1B</name>
    <dbReference type="NCBI Taxonomy" id="565045"/>
    <lineage>
        <taxon>Bacteria</taxon>
        <taxon>Pseudomonadati</taxon>
        <taxon>Pseudomonadota</taxon>
        <taxon>Gammaproteobacteria</taxon>
        <taxon>Cellvibrionales</taxon>
        <taxon>Halieaceae</taxon>
        <taxon>Luminiphilus</taxon>
    </lineage>
</organism>
<name>B8KUV5_9GAMM</name>
<dbReference type="Proteomes" id="UP000004699">
    <property type="component" value="Unassembled WGS sequence"/>
</dbReference>
<gene>
    <name evidence="2" type="ORF">NOR51B_2499</name>
</gene>
<keyword evidence="1" id="KW-0472">Membrane</keyword>
<protein>
    <submittedName>
        <fullName evidence="2">Prepilin-type N-terminal cleavage/methylation domain protein</fullName>
    </submittedName>
</protein>
<proteinExistence type="predicted"/>
<accession>B8KUV5</accession>
<evidence type="ECO:0000313" key="2">
    <source>
        <dbReference type="EMBL" id="EED36547.1"/>
    </source>
</evidence>
<dbReference type="InterPro" id="IPR045584">
    <property type="entry name" value="Pilin-like"/>
</dbReference>
<dbReference type="NCBIfam" id="TIGR02523">
    <property type="entry name" value="type_IV_pilV"/>
    <property type="match status" value="1"/>
</dbReference>
<keyword evidence="1" id="KW-1133">Transmembrane helix</keyword>
<dbReference type="STRING" id="565045.NOR51B_2499"/>
<dbReference type="RefSeq" id="WP_009021290.1">
    <property type="nucleotide sequence ID" value="NZ_DS999411.1"/>
</dbReference>
<sequence length="144" mass="15305">MIESRLALQQRGFTLMEVLVTVLILSIGLLGAAQMQIQSQKYSYASAQRALAIVQVSDLAERLWNGACDIQADPATASAAIVTAWEAAHTGGTLGSWTGAATLTGTTGDPSFRFDITVTWQDNRFDLSESLSRTVVIPSLAGCV</sequence>